<proteinExistence type="predicted"/>
<dbReference type="RefSeq" id="WP_200615325.1">
    <property type="nucleotide sequence ID" value="NZ_CP071518.1"/>
</dbReference>
<organism evidence="3 4">
    <name type="scientific">Agrilutibacter solisilvae</name>
    <dbReference type="NCBI Taxonomy" id="2763317"/>
    <lineage>
        <taxon>Bacteria</taxon>
        <taxon>Pseudomonadati</taxon>
        <taxon>Pseudomonadota</taxon>
        <taxon>Gammaproteobacteria</taxon>
        <taxon>Lysobacterales</taxon>
        <taxon>Lysobacteraceae</taxon>
        <taxon>Agrilutibacter</taxon>
    </lineage>
</organism>
<evidence type="ECO:0000256" key="1">
    <source>
        <dbReference type="SAM" id="SignalP"/>
    </source>
</evidence>
<reference evidence="3 4" key="1">
    <citation type="submission" date="2021-03" db="EMBL/GenBank/DDBJ databases">
        <title>Lysobacter sp. nov. isolated from soil of gangwondo yeongwol, south Korea.</title>
        <authorList>
            <person name="Kim K.R."/>
            <person name="Kim K.H."/>
            <person name="Jeon C.O."/>
        </authorList>
    </citation>
    <scope>NUCLEOTIDE SEQUENCE [LARGE SCALE GENOMIC DNA]</scope>
    <source>
        <strain evidence="3 4">R19</strain>
    </source>
</reference>
<dbReference type="AlphaFoldDB" id="A0A974Y5N6"/>
<name>A0A974Y5N6_9GAMM</name>
<evidence type="ECO:0000313" key="4">
    <source>
        <dbReference type="Proteomes" id="UP000639274"/>
    </source>
</evidence>
<gene>
    <name evidence="3" type="ORF">I8J32_002810</name>
</gene>
<sequence length="170" mass="17924">MKNLTPLALYLTALLPVALIAAPPEHAGHAMAPSAQHVMVKAAEVKWGAAPPALEPAAQAAVLAGDPGQADGLFVLRLKAPAGFVIARHWHPTDEHVTVMEGDLTLEMGDGANRHSATFGPGDYVLLPAHMHHRASTRGGMVVQVHGKGPFEINYVDPKDDPRKRAPAAP</sequence>
<accession>A0A974Y5N6</accession>
<evidence type="ECO:0000259" key="2">
    <source>
        <dbReference type="Pfam" id="PF07883"/>
    </source>
</evidence>
<dbReference type="Pfam" id="PF07883">
    <property type="entry name" value="Cupin_2"/>
    <property type="match status" value="1"/>
</dbReference>
<feature type="domain" description="Cupin type-2" evidence="2">
    <location>
        <begin position="81"/>
        <end position="139"/>
    </location>
</feature>
<dbReference type="SUPFAM" id="SSF51182">
    <property type="entry name" value="RmlC-like cupins"/>
    <property type="match status" value="1"/>
</dbReference>
<dbReference type="InterPro" id="IPR011051">
    <property type="entry name" value="RmlC_Cupin_sf"/>
</dbReference>
<dbReference type="KEGG" id="lsf:I8J32_002810"/>
<dbReference type="Gene3D" id="2.60.120.10">
    <property type="entry name" value="Jelly Rolls"/>
    <property type="match status" value="1"/>
</dbReference>
<feature type="chain" id="PRO_5037447335" evidence="1">
    <location>
        <begin position="22"/>
        <end position="170"/>
    </location>
</feature>
<dbReference type="InterPro" id="IPR014710">
    <property type="entry name" value="RmlC-like_jellyroll"/>
</dbReference>
<dbReference type="InterPro" id="IPR013096">
    <property type="entry name" value="Cupin_2"/>
</dbReference>
<dbReference type="Proteomes" id="UP000639274">
    <property type="component" value="Chromosome"/>
</dbReference>
<evidence type="ECO:0000313" key="3">
    <source>
        <dbReference type="EMBL" id="QSX78871.1"/>
    </source>
</evidence>
<dbReference type="CDD" id="cd06989">
    <property type="entry name" value="cupin_DRT102"/>
    <property type="match status" value="1"/>
</dbReference>
<protein>
    <submittedName>
        <fullName evidence="3">Cupin domain-containing protein</fullName>
    </submittedName>
</protein>
<feature type="signal peptide" evidence="1">
    <location>
        <begin position="1"/>
        <end position="21"/>
    </location>
</feature>
<keyword evidence="1" id="KW-0732">Signal</keyword>
<dbReference type="EMBL" id="CP071518">
    <property type="protein sequence ID" value="QSX78871.1"/>
    <property type="molecule type" value="Genomic_DNA"/>
</dbReference>
<keyword evidence="4" id="KW-1185">Reference proteome</keyword>